<keyword evidence="2" id="KW-1185">Reference proteome</keyword>
<gene>
    <name evidence="1" type="ORF">EKH79_03435</name>
</gene>
<reference evidence="1 2" key="1">
    <citation type="submission" date="2018-12" db="EMBL/GenBank/DDBJ databases">
        <title>Dyella dinghuensis sp. nov. DHOA06 and Dyella choica sp. nov. 4M-K27, isolated from forest soil.</title>
        <authorList>
            <person name="Qiu L.-H."/>
            <person name="Gao Z.-H."/>
        </authorList>
    </citation>
    <scope>NUCLEOTIDE SEQUENCE [LARGE SCALE GENOMIC DNA]</scope>
    <source>
        <strain evidence="1 2">DHOA06</strain>
    </source>
</reference>
<evidence type="ECO:0000313" key="1">
    <source>
        <dbReference type="EMBL" id="RUL65777.1"/>
    </source>
</evidence>
<dbReference type="RefSeq" id="WP_126672408.1">
    <property type="nucleotide sequence ID" value="NZ_RYZR01000003.1"/>
</dbReference>
<comment type="caution">
    <text evidence="1">The sequence shown here is derived from an EMBL/GenBank/DDBJ whole genome shotgun (WGS) entry which is preliminary data.</text>
</comment>
<dbReference type="EMBL" id="RYZR01000003">
    <property type="protein sequence ID" value="RUL65777.1"/>
    <property type="molecule type" value="Genomic_DNA"/>
</dbReference>
<evidence type="ECO:0000313" key="2">
    <source>
        <dbReference type="Proteomes" id="UP000267077"/>
    </source>
</evidence>
<name>A0A432LVB5_9GAMM</name>
<sequence length="262" mass="29566">MPYEMQPLLEKCDAEDLKVILEQIASYINLSSDSELKHSFALSSQTQSLEDRSRFLKIIEREIRYLGSSEIAYASRKLMVNDDPPGVSIYEMIEDVSVKLKVKQKYFGSVESRLERLVRATAERTFFELSAEQQRELFERACVGKKQQKEFFDKLKGNKVLIIPLLLTVLGPEITKEIVIGLAISAAAVHLGRDAAKAFIAKLITKFPVWAEWLGPIVWGLSLGWIAIDLQGAAYRKTIPILLYLGIVGLRDGPEEGDAFWT</sequence>
<dbReference type="AlphaFoldDB" id="A0A432LVB5"/>
<proteinExistence type="predicted"/>
<dbReference type="OrthoDB" id="9128717at2"/>
<organism evidence="1 2">
    <name type="scientific">Dyella dinghuensis</name>
    <dbReference type="NCBI Taxonomy" id="1920169"/>
    <lineage>
        <taxon>Bacteria</taxon>
        <taxon>Pseudomonadati</taxon>
        <taxon>Pseudomonadota</taxon>
        <taxon>Gammaproteobacteria</taxon>
        <taxon>Lysobacterales</taxon>
        <taxon>Rhodanobacteraceae</taxon>
        <taxon>Dyella</taxon>
    </lineage>
</organism>
<protein>
    <submittedName>
        <fullName evidence="1">Uncharacterized protein</fullName>
    </submittedName>
</protein>
<dbReference type="Proteomes" id="UP000267077">
    <property type="component" value="Unassembled WGS sequence"/>
</dbReference>
<accession>A0A432LVB5</accession>